<dbReference type="EMBL" id="JACHXF010000038">
    <property type="protein sequence ID" value="MBB3101456.1"/>
    <property type="molecule type" value="Genomic_DNA"/>
</dbReference>
<dbReference type="PANTHER" id="PTHR43162:SF1">
    <property type="entry name" value="PRESTALK A DIFFERENTIATION PROTEIN A"/>
    <property type="match status" value="1"/>
</dbReference>
<gene>
    <name evidence="2" type="ORF">FHR83_009185</name>
</gene>
<comment type="caution">
    <text evidence="2">The sequence shown here is derived from an EMBL/GenBank/DDBJ whole genome shotgun (WGS) entry which is preliminary data.</text>
</comment>
<feature type="domain" description="NAD(P)-binding" evidence="1">
    <location>
        <begin position="8"/>
        <end position="191"/>
    </location>
</feature>
<dbReference type="Gene3D" id="3.40.50.720">
    <property type="entry name" value="NAD(P)-binding Rossmann-like Domain"/>
    <property type="match status" value="1"/>
</dbReference>
<accession>A0A7W5FK94</accession>
<dbReference type="InterPro" id="IPR016040">
    <property type="entry name" value="NAD(P)-bd_dom"/>
</dbReference>
<reference evidence="2 3" key="1">
    <citation type="submission" date="2020-08" db="EMBL/GenBank/DDBJ databases">
        <title>Genomic Encyclopedia of Type Strains, Phase III (KMG-III): the genomes of soil and plant-associated and newly described type strains.</title>
        <authorList>
            <person name="Whitman W."/>
        </authorList>
    </citation>
    <scope>NUCLEOTIDE SEQUENCE [LARGE SCALE GENOMIC DNA]</scope>
    <source>
        <strain evidence="2 3">CECT 3287</strain>
    </source>
</reference>
<dbReference type="Pfam" id="PF13460">
    <property type="entry name" value="NAD_binding_10"/>
    <property type="match status" value="1"/>
</dbReference>
<dbReference type="RefSeq" id="WP_183227868.1">
    <property type="nucleotide sequence ID" value="NZ_BMPW01000041.1"/>
</dbReference>
<proteinExistence type="predicted"/>
<protein>
    <submittedName>
        <fullName evidence="2">Uncharacterized protein YbjT (DUF2867 family)</fullName>
    </submittedName>
</protein>
<dbReference type="InterPro" id="IPR036291">
    <property type="entry name" value="NAD(P)-bd_dom_sf"/>
</dbReference>
<organism evidence="2 3">
    <name type="scientific">Actinoplanes campanulatus</name>
    <dbReference type="NCBI Taxonomy" id="113559"/>
    <lineage>
        <taxon>Bacteria</taxon>
        <taxon>Bacillati</taxon>
        <taxon>Actinomycetota</taxon>
        <taxon>Actinomycetes</taxon>
        <taxon>Micromonosporales</taxon>
        <taxon>Micromonosporaceae</taxon>
        <taxon>Actinoplanes</taxon>
    </lineage>
</organism>
<sequence length="295" mass="31472">MFVVTAPTGNIGRQVVQNLLGQDAPVRVVVRDPSRLPADIRDRVDVVTGSHSDPEVIAGACAGARAVLWLVPPQPRVADVERFYLDFTRPAAGAFVKHGVERVIGVSALGRGTPWEHDAGHVTAVLAMDDLIAAGGVPYRALANPSFIDNTLTQIPSITGHGVISSPVAADRRMPTCTTGDIAAVATRLLLDDGWTGHGEVPVLGPEDLSGDDQARIISEVLGRPVRYRQVPAGEFEATMLAYGMSEGVARSMTRMMLAKDAGLDNGVTRTPENSTPTTFREWCERVLKPMVHAA</sequence>
<dbReference type="Gene3D" id="3.90.25.10">
    <property type="entry name" value="UDP-galactose 4-epimerase, domain 1"/>
    <property type="match status" value="1"/>
</dbReference>
<evidence type="ECO:0000313" key="2">
    <source>
        <dbReference type="EMBL" id="MBB3101456.1"/>
    </source>
</evidence>
<evidence type="ECO:0000259" key="1">
    <source>
        <dbReference type="Pfam" id="PF13460"/>
    </source>
</evidence>
<dbReference type="AlphaFoldDB" id="A0A7W5FK94"/>
<dbReference type="InterPro" id="IPR051604">
    <property type="entry name" value="Ergot_Alk_Oxidoreductase"/>
</dbReference>
<dbReference type="SUPFAM" id="SSF51735">
    <property type="entry name" value="NAD(P)-binding Rossmann-fold domains"/>
    <property type="match status" value="1"/>
</dbReference>
<dbReference type="Proteomes" id="UP000590749">
    <property type="component" value="Unassembled WGS sequence"/>
</dbReference>
<name>A0A7W5FK94_9ACTN</name>
<evidence type="ECO:0000313" key="3">
    <source>
        <dbReference type="Proteomes" id="UP000590749"/>
    </source>
</evidence>
<dbReference type="PANTHER" id="PTHR43162">
    <property type="match status" value="1"/>
</dbReference>
<keyword evidence="3" id="KW-1185">Reference proteome</keyword>